<evidence type="ECO:0000256" key="1">
    <source>
        <dbReference type="SAM" id="MobiDB-lite"/>
    </source>
</evidence>
<dbReference type="PANTHER" id="PTHR45784:SF3">
    <property type="entry name" value="C-TYPE LECTIN DOMAIN FAMILY 4 MEMBER K-LIKE-RELATED"/>
    <property type="match status" value="1"/>
</dbReference>
<keyword evidence="3" id="KW-1185">Reference proteome</keyword>
<protein>
    <submittedName>
        <fullName evidence="4">C-type mannose receptor 2-like</fullName>
    </submittedName>
</protein>
<feature type="domain" description="C-type lectin" evidence="2">
    <location>
        <begin position="216"/>
        <end position="330"/>
    </location>
</feature>
<dbReference type="SMART" id="SM00034">
    <property type="entry name" value="CLECT"/>
    <property type="match status" value="2"/>
</dbReference>
<reference evidence="4" key="1">
    <citation type="submission" date="2025-08" db="UniProtKB">
        <authorList>
            <consortium name="RefSeq"/>
        </authorList>
    </citation>
    <scope>IDENTIFICATION</scope>
    <source>
        <strain evidence="4">Wakin</strain>
        <tissue evidence="4">Muscle</tissue>
    </source>
</reference>
<feature type="compositionally biased region" description="Acidic residues" evidence="1">
    <location>
        <begin position="397"/>
        <end position="406"/>
    </location>
</feature>
<dbReference type="OrthoDB" id="6369810at2759"/>
<dbReference type="GeneID" id="113105346"/>
<evidence type="ECO:0000313" key="4">
    <source>
        <dbReference type="RefSeq" id="XP_026122171.1"/>
    </source>
</evidence>
<dbReference type="PANTHER" id="PTHR45784">
    <property type="entry name" value="C-TYPE LECTIN DOMAIN FAMILY 20 MEMBER A-RELATED"/>
    <property type="match status" value="1"/>
</dbReference>
<dbReference type="PROSITE" id="PS50041">
    <property type="entry name" value="C_TYPE_LECTIN_2"/>
    <property type="match status" value="2"/>
</dbReference>
<dbReference type="Pfam" id="PF00059">
    <property type="entry name" value="Lectin_C"/>
    <property type="match status" value="2"/>
</dbReference>
<dbReference type="AlphaFoldDB" id="A0A6P6PKN8"/>
<evidence type="ECO:0000259" key="2">
    <source>
        <dbReference type="PROSITE" id="PS50041"/>
    </source>
</evidence>
<name>A0A6P6PKN8_CARAU</name>
<feature type="region of interest" description="Disordered" evidence="1">
    <location>
        <begin position="384"/>
        <end position="406"/>
    </location>
</feature>
<accession>A0A6P6PKN8</accession>
<dbReference type="KEGG" id="caua:113105346"/>
<dbReference type="Proteomes" id="UP000515129">
    <property type="component" value="Chromosome 7"/>
</dbReference>
<dbReference type="Gene3D" id="3.10.100.10">
    <property type="entry name" value="Mannose-Binding Protein A, subunit A"/>
    <property type="match status" value="2"/>
</dbReference>
<feature type="domain" description="C-type lectin" evidence="2">
    <location>
        <begin position="101"/>
        <end position="205"/>
    </location>
</feature>
<feature type="compositionally biased region" description="Low complexity" evidence="1">
    <location>
        <begin position="385"/>
        <end position="396"/>
    </location>
</feature>
<dbReference type="SUPFAM" id="SSF56436">
    <property type="entry name" value="C-type lectin-like"/>
    <property type="match status" value="2"/>
</dbReference>
<dbReference type="CDD" id="cd00037">
    <property type="entry name" value="CLECT"/>
    <property type="match status" value="1"/>
</dbReference>
<gene>
    <name evidence="4" type="primary">LOC113105346</name>
</gene>
<sequence>MTQDLVGPDNFEGYGAVQDLAQFLALGEYDKKTIYPTRHQTTLKKGQFRATKKIVEQGVKSTKSEQTCEDKMIQNKIQLVVFLAGILSTASCDLYQIVLIQEPKTWTEAQSYCREKYTDLATVQSDEDRAKLKEAASAVNFQSVAWVGFYRVSWGWSYQNTPVSYTMWESWDPDLPKTSEACVSVQANGRWGDRGCTEKDYFFCQTDSQDTLQNKFKFIGTVLSWYDAQIYCRTNYVDLATISDNTENTFLTNTLSSTGFYYAWIGLHRTPLDPLISWQWSDESSVSLSSVSWVSGQPDNLNGNENCVKASTVGLMADDPCSTSLPFYCRENRKIQRVRFTITSDGQLDESTVMEAIEMKMKEILSDQEKSSINWSVQPDGKIFQQQKTQENTQETACEDLEPMKR</sequence>
<dbReference type="RefSeq" id="XP_026122171.1">
    <property type="nucleotide sequence ID" value="XM_026266386.1"/>
</dbReference>
<organism evidence="3 4">
    <name type="scientific">Carassius auratus</name>
    <name type="common">Goldfish</name>
    <dbReference type="NCBI Taxonomy" id="7957"/>
    <lineage>
        <taxon>Eukaryota</taxon>
        <taxon>Metazoa</taxon>
        <taxon>Chordata</taxon>
        <taxon>Craniata</taxon>
        <taxon>Vertebrata</taxon>
        <taxon>Euteleostomi</taxon>
        <taxon>Actinopterygii</taxon>
        <taxon>Neopterygii</taxon>
        <taxon>Teleostei</taxon>
        <taxon>Ostariophysi</taxon>
        <taxon>Cypriniformes</taxon>
        <taxon>Cyprinidae</taxon>
        <taxon>Cyprininae</taxon>
        <taxon>Carassius</taxon>
    </lineage>
</organism>
<dbReference type="InterPro" id="IPR016186">
    <property type="entry name" value="C-type_lectin-like/link_sf"/>
</dbReference>
<dbReference type="InterPro" id="IPR001304">
    <property type="entry name" value="C-type_lectin-like"/>
</dbReference>
<evidence type="ECO:0000313" key="3">
    <source>
        <dbReference type="Proteomes" id="UP000515129"/>
    </source>
</evidence>
<dbReference type="InterPro" id="IPR016187">
    <property type="entry name" value="CTDL_fold"/>
</dbReference>
<proteinExistence type="predicted"/>